<evidence type="ECO:0000313" key="2">
    <source>
        <dbReference type="Proteomes" id="UP000317909"/>
    </source>
</evidence>
<accession>A0A517TRJ0</accession>
<reference evidence="1 2" key="1">
    <citation type="submission" date="2019-02" db="EMBL/GenBank/DDBJ databases">
        <title>Deep-cultivation of Planctomycetes and their phenomic and genomic characterization uncovers novel biology.</title>
        <authorList>
            <person name="Wiegand S."/>
            <person name="Jogler M."/>
            <person name="Boedeker C."/>
            <person name="Pinto D."/>
            <person name="Vollmers J."/>
            <person name="Rivas-Marin E."/>
            <person name="Kohn T."/>
            <person name="Peeters S.H."/>
            <person name="Heuer A."/>
            <person name="Rast P."/>
            <person name="Oberbeckmann S."/>
            <person name="Bunk B."/>
            <person name="Jeske O."/>
            <person name="Meyerdierks A."/>
            <person name="Storesund J.E."/>
            <person name="Kallscheuer N."/>
            <person name="Luecker S."/>
            <person name="Lage O.M."/>
            <person name="Pohl T."/>
            <person name="Merkel B.J."/>
            <person name="Hornburger P."/>
            <person name="Mueller R.-W."/>
            <person name="Bruemmer F."/>
            <person name="Labrenz M."/>
            <person name="Spormann A.M."/>
            <person name="Op den Camp H."/>
            <person name="Overmann J."/>
            <person name="Amann R."/>
            <person name="Jetten M.S.M."/>
            <person name="Mascher T."/>
            <person name="Medema M.H."/>
            <person name="Devos D.P."/>
            <person name="Kaster A.-K."/>
            <person name="Ovreas L."/>
            <person name="Rohde M."/>
            <person name="Galperin M.Y."/>
            <person name="Jogler C."/>
        </authorList>
    </citation>
    <scope>NUCLEOTIDE SEQUENCE [LARGE SCALE GENOMIC DNA]</scope>
    <source>
        <strain evidence="1 2">I41</strain>
    </source>
</reference>
<name>A0A517TRJ0_9BACT</name>
<organism evidence="1 2">
    <name type="scientific">Lacipirellula limnantheis</name>
    <dbReference type="NCBI Taxonomy" id="2528024"/>
    <lineage>
        <taxon>Bacteria</taxon>
        <taxon>Pseudomonadati</taxon>
        <taxon>Planctomycetota</taxon>
        <taxon>Planctomycetia</taxon>
        <taxon>Pirellulales</taxon>
        <taxon>Lacipirellulaceae</taxon>
        <taxon>Lacipirellula</taxon>
    </lineage>
</organism>
<dbReference type="RefSeq" id="WP_246133770.1">
    <property type="nucleotide sequence ID" value="NZ_CP036339.1"/>
</dbReference>
<dbReference type="KEGG" id="llh:I41_01340"/>
<evidence type="ECO:0000313" key="1">
    <source>
        <dbReference type="EMBL" id="QDT70979.1"/>
    </source>
</evidence>
<sequence length="69" mass="7412">MPTNIFSSYSTGENRVTASLLAVLQSLSLGRMNRLLGALLEMPEFELVRFQNQPSKGSAGVPDAIVLSS</sequence>
<keyword evidence="2" id="KW-1185">Reference proteome</keyword>
<dbReference type="EMBL" id="CP036339">
    <property type="protein sequence ID" value="QDT70979.1"/>
    <property type="molecule type" value="Genomic_DNA"/>
</dbReference>
<dbReference type="Proteomes" id="UP000317909">
    <property type="component" value="Chromosome"/>
</dbReference>
<proteinExistence type="predicted"/>
<dbReference type="AlphaFoldDB" id="A0A517TRJ0"/>
<gene>
    <name evidence="1" type="ORF">I41_01340</name>
</gene>
<protein>
    <submittedName>
        <fullName evidence="1">Uncharacterized protein</fullName>
    </submittedName>
</protein>